<feature type="region of interest" description="Disordered" evidence="10">
    <location>
        <begin position="1"/>
        <end position="194"/>
    </location>
</feature>
<dbReference type="GO" id="GO:0005524">
    <property type="term" value="F:ATP binding"/>
    <property type="evidence" value="ECO:0007669"/>
    <property type="project" value="UniProtKB-KW"/>
</dbReference>
<keyword evidence="4 9" id="KW-0863">Zinc-finger</keyword>
<sequence length="1044" mass="117439">MEVNIEPELSGPNIEQEDSTVPEACQDGVLQSCSKSQLGEPNIKQESPAPLDSDQVGASQSCSKPLDESGIKSEPSPVQNSGQHGGSHYQNPSCAEPPESDEFLGELANHENVTSTPDIRAQHEEETLQELSAMDTEHNEPSEQEQNPPSLQSDTANEPLPTPTTDTTNNVQNLNIAKKARKNGGPRRSKGRTVKEMFEERHKALQALKAPASNSQTELHRPTKRLKLSPTENQGSSTVKTMGIMQQIVGHNVIAASKGHGDYEKAARFSATTQKTQFDILLKNCPKSSDLRKARGELNVLREAVKKFGAHNIKAADGNWKLKGMTTPLFGYQVIGVAWMIERELSVNEPNGPFGGICADAMGLGKTVEAIATMVANPPGADVPIDQRSTLIVVPASIKWQWFSEIEKHAHDTLPRVMIYKASEKIQRIRITDCNVVLATWKELSTSSPFPDKKTYNELRTQLRNPKSKSKPEDDESTPIEEWIAGHPERRGQLHEIHWYRIIFDESHHIKNHLSRQSLAACSLKGKYRWALSGTPIMNRLEEFYAYFRFLNNLSLAPSYRSFKRKFCGQNEGTANDPLDTLLAKSMLRRTTADLFMGRPIVDLPLPTECTVVINFSPGEEILYRAFEDRLRQLFNESFAPGDERNKLTHFFAQLTRLRQFTAHPLLIENQMKVAFEINHLEEVQKQILHLPSPDLTLYNRIKVWIKSKKLGEVNLTDLDAENAYNCLLCSNPATDPVKISIKNCKHTFCRNCIENDVDLQSGRGLDQPSCPECQAAFDPETSLQSLDSEEYGSRLSSAARKGKDALKYHPRVQRSDWIEQYDKGKVPLFQSAKIEAVVGQISRWLDDAPTDKIIIFTQWRRFATILGRDLEEKKIPFVYYTGDKTATKRDVAVRKFESDPSTKVMISGLGCGGIGLNLACANRVINVDPWWNTCIEQQAFGRVYRLPQSKNTYFAKIIIRNSIDSRIIKLQAKKERIVDPRMKRRLTVEEMAGLFGRVTVGNSLTTFEDENGKTTIERDYSDDEEDGDEERESDHGSDGDYVD</sequence>
<dbReference type="GeneID" id="43597557"/>
<dbReference type="CDD" id="cd18793">
    <property type="entry name" value="SF2_C_SNF"/>
    <property type="match status" value="1"/>
</dbReference>
<feature type="domain" description="Helicase ATP-binding" evidence="12">
    <location>
        <begin position="347"/>
        <end position="554"/>
    </location>
</feature>
<dbReference type="Pfam" id="PF00097">
    <property type="entry name" value="zf-C3HC4"/>
    <property type="match status" value="1"/>
</dbReference>
<evidence type="ECO:0000313" key="15">
    <source>
        <dbReference type="Proteomes" id="UP000254866"/>
    </source>
</evidence>
<name>A0A370TP28_9HELO</name>
<dbReference type="STRING" id="2656787.A0A370TP28"/>
<evidence type="ECO:0000256" key="9">
    <source>
        <dbReference type="PROSITE-ProRule" id="PRU00175"/>
    </source>
</evidence>
<feature type="compositionally biased region" description="Basic and acidic residues" evidence="10">
    <location>
        <begin position="1033"/>
        <end position="1044"/>
    </location>
</feature>
<feature type="compositionally biased region" description="Basic residues" evidence="10">
    <location>
        <begin position="178"/>
        <end position="192"/>
    </location>
</feature>
<dbReference type="PANTHER" id="PTHR45626:SF17">
    <property type="entry name" value="HELICASE-LIKE TRANSCRIPTION FACTOR"/>
    <property type="match status" value="1"/>
</dbReference>
<dbReference type="OrthoDB" id="448448at2759"/>
<dbReference type="InterPro" id="IPR001841">
    <property type="entry name" value="Znf_RING"/>
</dbReference>
<protein>
    <recommendedName>
        <fullName evidence="16">P-loop containing nucleoside triphosphate hydrolase</fullName>
    </recommendedName>
</protein>
<dbReference type="PROSITE" id="PS00518">
    <property type="entry name" value="ZF_RING_1"/>
    <property type="match status" value="1"/>
</dbReference>
<dbReference type="InterPro" id="IPR000330">
    <property type="entry name" value="SNF2_N"/>
</dbReference>
<keyword evidence="7" id="KW-0862">Zinc</keyword>
<evidence type="ECO:0000256" key="6">
    <source>
        <dbReference type="ARBA" id="ARBA00022806"/>
    </source>
</evidence>
<dbReference type="GO" id="GO:0004386">
    <property type="term" value="F:helicase activity"/>
    <property type="evidence" value="ECO:0007669"/>
    <property type="project" value="UniProtKB-KW"/>
</dbReference>
<dbReference type="InterPro" id="IPR001650">
    <property type="entry name" value="Helicase_C-like"/>
</dbReference>
<gene>
    <name evidence="14" type="ORF">BP5553_04708</name>
</gene>
<dbReference type="AlphaFoldDB" id="A0A370TP28"/>
<evidence type="ECO:0000259" key="12">
    <source>
        <dbReference type="PROSITE" id="PS51192"/>
    </source>
</evidence>
<dbReference type="SMART" id="SM00487">
    <property type="entry name" value="DEXDc"/>
    <property type="match status" value="1"/>
</dbReference>
<evidence type="ECO:0000313" key="14">
    <source>
        <dbReference type="EMBL" id="RDL37275.1"/>
    </source>
</evidence>
<feature type="compositionally biased region" description="Polar residues" evidence="10">
    <location>
        <begin position="29"/>
        <end position="39"/>
    </location>
</feature>
<evidence type="ECO:0000256" key="4">
    <source>
        <dbReference type="ARBA" id="ARBA00022771"/>
    </source>
</evidence>
<dbReference type="Pfam" id="PF00271">
    <property type="entry name" value="Helicase_C"/>
    <property type="match status" value="1"/>
</dbReference>
<dbReference type="InterPro" id="IPR027417">
    <property type="entry name" value="P-loop_NTPase"/>
</dbReference>
<dbReference type="GO" id="GO:0016787">
    <property type="term" value="F:hydrolase activity"/>
    <property type="evidence" value="ECO:0007669"/>
    <property type="project" value="UniProtKB-KW"/>
</dbReference>
<dbReference type="CDD" id="cd18008">
    <property type="entry name" value="DEXDc_SHPRH-like"/>
    <property type="match status" value="1"/>
</dbReference>
<organism evidence="14 15">
    <name type="scientific">Venustampulla echinocandica</name>
    <dbReference type="NCBI Taxonomy" id="2656787"/>
    <lineage>
        <taxon>Eukaryota</taxon>
        <taxon>Fungi</taxon>
        <taxon>Dikarya</taxon>
        <taxon>Ascomycota</taxon>
        <taxon>Pezizomycotina</taxon>
        <taxon>Leotiomycetes</taxon>
        <taxon>Helotiales</taxon>
        <taxon>Pleuroascaceae</taxon>
        <taxon>Venustampulla</taxon>
    </lineage>
</organism>
<evidence type="ECO:0000256" key="1">
    <source>
        <dbReference type="ARBA" id="ARBA00007025"/>
    </source>
</evidence>
<evidence type="ECO:0000256" key="5">
    <source>
        <dbReference type="ARBA" id="ARBA00022801"/>
    </source>
</evidence>
<evidence type="ECO:0000259" key="13">
    <source>
        <dbReference type="PROSITE" id="PS51194"/>
    </source>
</evidence>
<keyword evidence="6" id="KW-0347">Helicase</keyword>
<feature type="region of interest" description="Disordered" evidence="10">
    <location>
        <begin position="1009"/>
        <end position="1044"/>
    </location>
</feature>
<evidence type="ECO:0000259" key="11">
    <source>
        <dbReference type="PROSITE" id="PS50089"/>
    </source>
</evidence>
<feature type="region of interest" description="Disordered" evidence="10">
    <location>
        <begin position="453"/>
        <end position="480"/>
    </location>
</feature>
<evidence type="ECO:0000256" key="3">
    <source>
        <dbReference type="ARBA" id="ARBA00022741"/>
    </source>
</evidence>
<dbReference type="Gene3D" id="3.30.40.10">
    <property type="entry name" value="Zinc/RING finger domain, C3HC4 (zinc finger)"/>
    <property type="match status" value="1"/>
</dbReference>
<reference evidence="14 15" key="1">
    <citation type="journal article" date="2018" name="IMA Fungus">
        <title>IMA Genome-F 9: Draft genome sequence of Annulohypoxylon stygium, Aspergillus mulundensis, Berkeleyomyces basicola (syn. Thielaviopsis basicola), Ceratocystis smalleyi, two Cercospora beticola strains, Coleophoma cylindrospora, Fusarium fracticaudum, Phialophora cf. hyalina, and Morchella septimelata.</title>
        <authorList>
            <person name="Wingfield B.D."/>
            <person name="Bills G.F."/>
            <person name="Dong Y."/>
            <person name="Huang W."/>
            <person name="Nel W.J."/>
            <person name="Swalarsk-Parry B.S."/>
            <person name="Vaghefi N."/>
            <person name="Wilken P.M."/>
            <person name="An Z."/>
            <person name="de Beer Z.W."/>
            <person name="De Vos L."/>
            <person name="Chen L."/>
            <person name="Duong T.A."/>
            <person name="Gao Y."/>
            <person name="Hammerbacher A."/>
            <person name="Kikkert J.R."/>
            <person name="Li Y."/>
            <person name="Li H."/>
            <person name="Li K."/>
            <person name="Li Q."/>
            <person name="Liu X."/>
            <person name="Ma X."/>
            <person name="Naidoo K."/>
            <person name="Pethybridge S.J."/>
            <person name="Sun J."/>
            <person name="Steenkamp E.T."/>
            <person name="van der Nest M.A."/>
            <person name="van Wyk S."/>
            <person name="Wingfield M.J."/>
            <person name="Xiong C."/>
            <person name="Yue Q."/>
            <person name="Zhang X."/>
        </authorList>
    </citation>
    <scope>NUCLEOTIDE SEQUENCE [LARGE SCALE GENOMIC DNA]</scope>
    <source>
        <strain evidence="14 15">BP 5553</strain>
    </source>
</reference>
<dbReference type="Pfam" id="PF00176">
    <property type="entry name" value="SNF2-rel_dom"/>
    <property type="match status" value="1"/>
</dbReference>
<dbReference type="GO" id="GO:0005634">
    <property type="term" value="C:nucleus"/>
    <property type="evidence" value="ECO:0007669"/>
    <property type="project" value="TreeGrafter"/>
</dbReference>
<dbReference type="Proteomes" id="UP000254866">
    <property type="component" value="Unassembled WGS sequence"/>
</dbReference>
<dbReference type="GO" id="GO:0006281">
    <property type="term" value="P:DNA repair"/>
    <property type="evidence" value="ECO:0007669"/>
    <property type="project" value="TreeGrafter"/>
</dbReference>
<dbReference type="InterPro" id="IPR050628">
    <property type="entry name" value="SNF2_RAD54_helicase_TF"/>
</dbReference>
<keyword evidence="15" id="KW-1185">Reference proteome</keyword>
<keyword evidence="8" id="KW-0067">ATP-binding</keyword>
<dbReference type="InterPro" id="IPR017907">
    <property type="entry name" value="Znf_RING_CS"/>
</dbReference>
<evidence type="ECO:0000256" key="8">
    <source>
        <dbReference type="ARBA" id="ARBA00022840"/>
    </source>
</evidence>
<dbReference type="PROSITE" id="PS50089">
    <property type="entry name" value="ZF_RING_2"/>
    <property type="match status" value="1"/>
</dbReference>
<evidence type="ECO:0008006" key="16">
    <source>
        <dbReference type="Google" id="ProtNLM"/>
    </source>
</evidence>
<feature type="domain" description="Helicase C-terminal" evidence="13">
    <location>
        <begin position="841"/>
        <end position="987"/>
    </location>
</feature>
<feature type="compositionally biased region" description="Acidic residues" evidence="10">
    <location>
        <begin position="1021"/>
        <end position="1032"/>
    </location>
</feature>
<dbReference type="InterPro" id="IPR013083">
    <property type="entry name" value="Znf_RING/FYVE/PHD"/>
</dbReference>
<comment type="similarity">
    <text evidence="1">Belongs to the SNF2/RAD54 helicase family.</text>
</comment>
<comment type="caution">
    <text evidence="14">The sequence shown here is derived from an EMBL/GenBank/DDBJ whole genome shotgun (WGS) entry which is preliminary data.</text>
</comment>
<proteinExistence type="inferred from homology"/>
<dbReference type="InterPro" id="IPR018957">
    <property type="entry name" value="Znf_C3HC4_RING-type"/>
</dbReference>
<dbReference type="InterPro" id="IPR049730">
    <property type="entry name" value="SNF2/RAD54-like_C"/>
</dbReference>
<dbReference type="GO" id="GO:0008270">
    <property type="term" value="F:zinc ion binding"/>
    <property type="evidence" value="ECO:0007669"/>
    <property type="project" value="UniProtKB-KW"/>
</dbReference>
<evidence type="ECO:0000256" key="10">
    <source>
        <dbReference type="SAM" id="MobiDB-lite"/>
    </source>
</evidence>
<feature type="compositionally biased region" description="Polar residues" evidence="10">
    <location>
        <begin position="144"/>
        <end position="156"/>
    </location>
</feature>
<keyword evidence="5" id="KW-0378">Hydrolase</keyword>
<dbReference type="EMBL" id="NPIC01000003">
    <property type="protein sequence ID" value="RDL37275.1"/>
    <property type="molecule type" value="Genomic_DNA"/>
</dbReference>
<dbReference type="SUPFAM" id="SSF57850">
    <property type="entry name" value="RING/U-box"/>
    <property type="match status" value="1"/>
</dbReference>
<accession>A0A370TP28</accession>
<dbReference type="GO" id="GO:0008094">
    <property type="term" value="F:ATP-dependent activity, acting on DNA"/>
    <property type="evidence" value="ECO:0007669"/>
    <property type="project" value="TreeGrafter"/>
</dbReference>
<keyword evidence="3" id="KW-0547">Nucleotide-binding</keyword>
<feature type="domain" description="RING-type" evidence="11">
    <location>
        <begin position="727"/>
        <end position="775"/>
    </location>
</feature>
<feature type="compositionally biased region" description="Polar residues" evidence="10">
    <location>
        <begin position="76"/>
        <end position="93"/>
    </location>
</feature>
<dbReference type="PROSITE" id="PS51192">
    <property type="entry name" value="HELICASE_ATP_BIND_1"/>
    <property type="match status" value="1"/>
</dbReference>
<dbReference type="Gene3D" id="3.40.50.300">
    <property type="entry name" value="P-loop containing nucleotide triphosphate hydrolases"/>
    <property type="match status" value="1"/>
</dbReference>
<keyword evidence="2" id="KW-0479">Metal-binding</keyword>
<dbReference type="SUPFAM" id="SSF52540">
    <property type="entry name" value="P-loop containing nucleoside triphosphate hydrolases"/>
    <property type="match status" value="2"/>
</dbReference>
<dbReference type="PROSITE" id="PS51194">
    <property type="entry name" value="HELICASE_CTER"/>
    <property type="match status" value="1"/>
</dbReference>
<dbReference type="Gene3D" id="3.40.50.10810">
    <property type="entry name" value="Tandem AAA-ATPase domain"/>
    <property type="match status" value="1"/>
</dbReference>
<dbReference type="InterPro" id="IPR014001">
    <property type="entry name" value="Helicase_ATP-bd"/>
</dbReference>
<dbReference type="SMART" id="SM00184">
    <property type="entry name" value="RING"/>
    <property type="match status" value="1"/>
</dbReference>
<feature type="compositionally biased region" description="Basic and acidic residues" evidence="10">
    <location>
        <begin position="1011"/>
        <end position="1020"/>
    </location>
</feature>
<evidence type="ECO:0000256" key="7">
    <source>
        <dbReference type="ARBA" id="ARBA00022833"/>
    </source>
</evidence>
<evidence type="ECO:0000256" key="2">
    <source>
        <dbReference type="ARBA" id="ARBA00022723"/>
    </source>
</evidence>
<dbReference type="InterPro" id="IPR038718">
    <property type="entry name" value="SNF2-like_sf"/>
</dbReference>
<dbReference type="RefSeq" id="XP_031869931.1">
    <property type="nucleotide sequence ID" value="XM_032013331.1"/>
</dbReference>
<dbReference type="SMART" id="SM00490">
    <property type="entry name" value="HELICc"/>
    <property type="match status" value="1"/>
</dbReference>
<dbReference type="PANTHER" id="PTHR45626">
    <property type="entry name" value="TRANSCRIPTION TERMINATION FACTOR 2-RELATED"/>
    <property type="match status" value="1"/>
</dbReference>